<reference evidence="2 3" key="1">
    <citation type="journal article" date="2017" name="Genome Announc.">
        <title>Complete Genome Sequences of Two Acetylene-Fermenting Pelobacter acetylenicus Strains.</title>
        <authorList>
            <person name="Sutton J.M."/>
            <person name="Baesman S.M."/>
            <person name="Fierst J.L."/>
            <person name="Poret-Peterson A.T."/>
            <person name="Oremland R.S."/>
            <person name="Dunlap D.S."/>
            <person name="Akob D.M."/>
        </authorList>
    </citation>
    <scope>NUCLEOTIDE SEQUENCE [LARGE SCALE GENOMIC DNA]</scope>
    <source>
        <strain evidence="2 3">DSM 3247</strain>
    </source>
</reference>
<proteinExistence type="predicted"/>
<evidence type="ECO:0000313" key="3">
    <source>
        <dbReference type="Proteomes" id="UP000182264"/>
    </source>
</evidence>
<feature type="signal peptide" evidence="1">
    <location>
        <begin position="1"/>
        <end position="26"/>
    </location>
</feature>
<accession>A0A1L3GJP0</accession>
<keyword evidence="1" id="KW-0732">Signal</keyword>
<gene>
    <name evidence="2" type="ORF">A7E75_13425</name>
</gene>
<dbReference type="Proteomes" id="UP000182264">
    <property type="component" value="Chromosome"/>
</dbReference>
<evidence type="ECO:0000313" key="2">
    <source>
        <dbReference type="EMBL" id="APG25898.1"/>
    </source>
</evidence>
<dbReference type="RefSeq" id="WP_072287745.1">
    <property type="nucleotide sequence ID" value="NZ_CP015455.1"/>
</dbReference>
<protein>
    <submittedName>
        <fullName evidence="2">Uncharacterized protein</fullName>
    </submittedName>
</protein>
<dbReference type="KEGG" id="pace:A6070_07455"/>
<keyword evidence="3" id="KW-1185">Reference proteome</keyword>
<organism evidence="2 3">
    <name type="scientific">Syntrophotalea acetylenica</name>
    <name type="common">Pelobacter acetylenicus</name>
    <dbReference type="NCBI Taxonomy" id="29542"/>
    <lineage>
        <taxon>Bacteria</taxon>
        <taxon>Pseudomonadati</taxon>
        <taxon>Thermodesulfobacteriota</taxon>
        <taxon>Desulfuromonadia</taxon>
        <taxon>Desulfuromonadales</taxon>
        <taxon>Syntrophotaleaceae</taxon>
        <taxon>Syntrophotalea</taxon>
    </lineage>
</organism>
<dbReference type="EMBL" id="CP015518">
    <property type="protein sequence ID" value="APG25898.1"/>
    <property type="molecule type" value="Genomic_DNA"/>
</dbReference>
<dbReference type="AlphaFoldDB" id="A0A1L3GJP0"/>
<dbReference type="STRING" id="29542.A6070_07455"/>
<evidence type="ECO:0000256" key="1">
    <source>
        <dbReference type="SAM" id="SignalP"/>
    </source>
</evidence>
<sequence length="152" mass="17499">MNRKVFGSLSFFALGMFCLMAAPAWSADRVGLQGAHFQKRIAQGVKSGEITRPELARLRQEQRHIRRFSHQARSDGHVNQWERRNLQRMKQEAHRNIYRARHNRASNYCVKRSGGHHRSVVHRAPATRYNHGFISGTFAQPGLSVAWDVGLR</sequence>
<dbReference type="OrthoDB" id="5950533at2"/>
<name>A0A1L3GJP0_SYNAC</name>
<feature type="chain" id="PRO_5012543751" evidence="1">
    <location>
        <begin position="27"/>
        <end position="152"/>
    </location>
</feature>